<evidence type="ECO:0000313" key="1">
    <source>
        <dbReference type="EMBL" id="SUF54973.1"/>
    </source>
</evidence>
<protein>
    <submittedName>
        <fullName evidence="2">Uncharacterized protein</fullName>
    </submittedName>
</protein>
<accession>A0A379QCX7</accession>
<gene>
    <name evidence="1" type="ORF">NCTC10252_00140</name>
    <name evidence="2" type="ORF">NCTC10252_00265</name>
</gene>
<sequence>MRFIVMAGSASQVQNTCIHKQCVRYVKNN</sequence>
<evidence type="ECO:0000313" key="2">
    <source>
        <dbReference type="EMBL" id="SUF55096.1"/>
    </source>
</evidence>
<reference evidence="2 3" key="1">
    <citation type="submission" date="2018-06" db="EMBL/GenBank/DDBJ databases">
        <authorList>
            <consortium name="Pathogen Informatics"/>
            <person name="Doyle S."/>
        </authorList>
    </citation>
    <scope>NUCLEOTIDE SEQUENCE [LARGE SCALE GENOMIC DNA]</scope>
    <source>
        <strain evidence="2 3">NCTC10252</strain>
    </source>
</reference>
<organism evidence="2 3">
    <name type="scientific">Salmonella enterica</name>
    <name type="common">Salmonella choleraesuis</name>
    <dbReference type="NCBI Taxonomy" id="28901"/>
    <lineage>
        <taxon>Bacteria</taxon>
        <taxon>Pseudomonadati</taxon>
        <taxon>Pseudomonadota</taxon>
        <taxon>Gammaproteobacteria</taxon>
        <taxon>Enterobacterales</taxon>
        <taxon>Enterobacteriaceae</taxon>
        <taxon>Salmonella</taxon>
    </lineage>
</organism>
<dbReference type="EMBL" id="UGWP01000003">
    <property type="protein sequence ID" value="SUF54973.1"/>
    <property type="molecule type" value="Genomic_DNA"/>
</dbReference>
<dbReference type="Proteomes" id="UP000254597">
    <property type="component" value="Unassembled WGS sequence"/>
</dbReference>
<dbReference type="EMBL" id="UGWP01000003">
    <property type="protein sequence ID" value="SUF55096.1"/>
    <property type="molecule type" value="Genomic_DNA"/>
</dbReference>
<proteinExistence type="predicted"/>
<evidence type="ECO:0000313" key="3">
    <source>
        <dbReference type="Proteomes" id="UP000254597"/>
    </source>
</evidence>
<name>A0A379QCX7_SALER</name>
<dbReference type="AlphaFoldDB" id="A0A379QCX7"/>